<dbReference type="PROSITE" id="PS50893">
    <property type="entry name" value="ABC_TRANSPORTER_2"/>
    <property type="match status" value="1"/>
</dbReference>
<keyword evidence="9 11" id="KW-0472">Membrane</keyword>
<dbReference type="PROSITE" id="PS00211">
    <property type="entry name" value="ABC_TRANSPORTER_1"/>
    <property type="match status" value="1"/>
</dbReference>
<feature type="chain" id="PRO_5039013290" evidence="12">
    <location>
        <begin position="35"/>
        <end position="581"/>
    </location>
</feature>
<protein>
    <submittedName>
        <fullName evidence="15">ATP-binding cassette domain-containing protein</fullName>
    </submittedName>
</protein>
<dbReference type="GO" id="GO:0140359">
    <property type="term" value="F:ABC-type transporter activity"/>
    <property type="evidence" value="ECO:0007669"/>
    <property type="project" value="InterPro"/>
</dbReference>
<dbReference type="Gene3D" id="1.20.1560.10">
    <property type="entry name" value="ABC transporter type 1, transmembrane domain"/>
    <property type="match status" value="1"/>
</dbReference>
<proteinExistence type="inferred from homology"/>
<comment type="subcellular location">
    <subcellularLocation>
        <location evidence="1">Cell inner membrane</location>
        <topology evidence="1">Multi-pass membrane protein</topology>
    </subcellularLocation>
</comment>
<feature type="transmembrane region" description="Helical" evidence="11">
    <location>
        <begin position="159"/>
        <end position="178"/>
    </location>
</feature>
<evidence type="ECO:0000256" key="5">
    <source>
        <dbReference type="ARBA" id="ARBA00022692"/>
    </source>
</evidence>
<feature type="signal peptide" evidence="12">
    <location>
        <begin position="1"/>
        <end position="34"/>
    </location>
</feature>
<keyword evidence="6" id="KW-0547">Nucleotide-binding</keyword>
<dbReference type="GO" id="GO:0005524">
    <property type="term" value="F:ATP binding"/>
    <property type="evidence" value="ECO:0007669"/>
    <property type="project" value="UniProtKB-KW"/>
</dbReference>
<feature type="domain" description="ABC transporter" evidence="13">
    <location>
        <begin position="338"/>
        <end position="573"/>
    </location>
</feature>
<evidence type="ECO:0000256" key="2">
    <source>
        <dbReference type="ARBA" id="ARBA00022448"/>
    </source>
</evidence>
<dbReference type="InterPro" id="IPR003593">
    <property type="entry name" value="AAA+_ATPase"/>
</dbReference>
<keyword evidence="8 11" id="KW-1133">Transmembrane helix</keyword>
<gene>
    <name evidence="15" type="ORF">F7O44_26420</name>
</gene>
<dbReference type="Gene3D" id="3.40.50.300">
    <property type="entry name" value="P-loop containing nucleotide triphosphate hydrolases"/>
    <property type="match status" value="1"/>
</dbReference>
<dbReference type="EMBL" id="WLZY01000013">
    <property type="protein sequence ID" value="NDL60620.1"/>
    <property type="molecule type" value="Genomic_DNA"/>
</dbReference>
<dbReference type="InterPro" id="IPR027417">
    <property type="entry name" value="P-loop_NTPase"/>
</dbReference>
<dbReference type="InterPro" id="IPR003439">
    <property type="entry name" value="ABC_transporter-like_ATP-bd"/>
</dbReference>
<evidence type="ECO:0000256" key="12">
    <source>
        <dbReference type="SAM" id="SignalP"/>
    </source>
</evidence>
<sequence length="581" mass="61773">MMVQRQLARFVSYAKLPLALTVFFGIAASGAAVAAGFALVDVVRRIFADGSSGVSGVYGPLALAAIMTVLRLVLLWARDQCATWTAARVKVRVRARLVERVFDLGPGHLVRRRVGDVQATLVDGVEAIQAYVGFYLPQAVIALVVPGALVAFLVTLDPWVALVVVVGVIVVPFARQMWRKLLGVRGQAHWGMYAEYSAKTTDALQGMTTLVALGAARRHGEALAEEAERLRLATTRSLGASLGVYTVTSAAMGLGTGIAVVIAALRHATGALDATAVLLVLFLSAECFRPLSDLQNYWHEGFYGMAAANGIYALLEAQPDVKDAPDVRPRDIASPPSITLEDVTFSYPESDRLALDRMSVELAAGSTLALVGRSGAGKSTVVQLLQRVFDPKSGSIRIDGTDLRALPLDQLRSLIGVVSQDVVLFHGSISENIRLAKADVTDAELMQVIRAARLDDVVERLPEGLDTQVGERGARLSGGERQRVAIARALLRDAPILVLDEATSSLDGENEAAVAAALQELRHGRTTVVVAHRLSTVADADVVVVLEAGRIAESGAPAELMRARGAWRDLVHAQAEGVVGS</sequence>
<dbReference type="PANTHER" id="PTHR24221">
    <property type="entry name" value="ATP-BINDING CASSETTE SUB-FAMILY B"/>
    <property type="match status" value="1"/>
</dbReference>
<evidence type="ECO:0000256" key="9">
    <source>
        <dbReference type="ARBA" id="ARBA00023136"/>
    </source>
</evidence>
<dbReference type="SUPFAM" id="SSF52540">
    <property type="entry name" value="P-loop containing nucleoside triphosphate hydrolases"/>
    <property type="match status" value="1"/>
</dbReference>
<feature type="transmembrane region" description="Helical" evidence="11">
    <location>
        <begin position="238"/>
        <end position="265"/>
    </location>
</feature>
<keyword evidence="12" id="KW-0732">Signal</keyword>
<dbReference type="GO" id="GO:0034040">
    <property type="term" value="F:ATPase-coupled lipid transmembrane transporter activity"/>
    <property type="evidence" value="ECO:0007669"/>
    <property type="project" value="TreeGrafter"/>
</dbReference>
<evidence type="ECO:0000256" key="7">
    <source>
        <dbReference type="ARBA" id="ARBA00022840"/>
    </source>
</evidence>
<dbReference type="GO" id="GO:0016887">
    <property type="term" value="F:ATP hydrolysis activity"/>
    <property type="evidence" value="ECO:0007669"/>
    <property type="project" value="InterPro"/>
</dbReference>
<keyword evidence="7 15" id="KW-0067">ATP-binding</keyword>
<dbReference type="InterPro" id="IPR039421">
    <property type="entry name" value="Type_1_exporter"/>
</dbReference>
<evidence type="ECO:0000256" key="8">
    <source>
        <dbReference type="ARBA" id="ARBA00022989"/>
    </source>
</evidence>
<dbReference type="SUPFAM" id="SSF90123">
    <property type="entry name" value="ABC transporter transmembrane region"/>
    <property type="match status" value="1"/>
</dbReference>
<dbReference type="Pfam" id="PF00664">
    <property type="entry name" value="ABC_membrane"/>
    <property type="match status" value="1"/>
</dbReference>
<keyword evidence="5 11" id="KW-0812">Transmembrane</keyword>
<dbReference type="GO" id="GO:0005886">
    <property type="term" value="C:plasma membrane"/>
    <property type="evidence" value="ECO:0007669"/>
    <property type="project" value="UniProtKB-SubCell"/>
</dbReference>
<keyword evidence="3" id="KW-1003">Cell membrane</keyword>
<dbReference type="AlphaFoldDB" id="A0A7K3MBS6"/>
<feature type="transmembrane region" description="Helical" evidence="11">
    <location>
        <begin position="134"/>
        <end position="153"/>
    </location>
</feature>
<evidence type="ECO:0000256" key="6">
    <source>
        <dbReference type="ARBA" id="ARBA00022741"/>
    </source>
</evidence>
<name>A0A7K3MBS6_9ACTN</name>
<dbReference type="SMART" id="SM00382">
    <property type="entry name" value="AAA"/>
    <property type="match status" value="1"/>
</dbReference>
<evidence type="ECO:0000256" key="10">
    <source>
        <dbReference type="ARBA" id="ARBA00023455"/>
    </source>
</evidence>
<dbReference type="PROSITE" id="PS50929">
    <property type="entry name" value="ABC_TM1F"/>
    <property type="match status" value="1"/>
</dbReference>
<evidence type="ECO:0000259" key="14">
    <source>
        <dbReference type="PROSITE" id="PS50929"/>
    </source>
</evidence>
<dbReference type="InterPro" id="IPR036640">
    <property type="entry name" value="ABC1_TM_sf"/>
</dbReference>
<keyword evidence="2" id="KW-0813">Transport</keyword>
<organism evidence="15 16">
    <name type="scientific">Phytoactinopolyspora mesophila</name>
    <dbReference type="NCBI Taxonomy" id="2650750"/>
    <lineage>
        <taxon>Bacteria</taxon>
        <taxon>Bacillati</taxon>
        <taxon>Actinomycetota</taxon>
        <taxon>Actinomycetes</taxon>
        <taxon>Jiangellales</taxon>
        <taxon>Jiangellaceae</taxon>
        <taxon>Phytoactinopolyspora</taxon>
    </lineage>
</organism>
<dbReference type="Pfam" id="PF00005">
    <property type="entry name" value="ABC_tran"/>
    <property type="match status" value="1"/>
</dbReference>
<evidence type="ECO:0000313" key="16">
    <source>
        <dbReference type="Proteomes" id="UP000460435"/>
    </source>
</evidence>
<dbReference type="InterPro" id="IPR017871">
    <property type="entry name" value="ABC_transporter-like_CS"/>
</dbReference>
<keyword evidence="4" id="KW-0997">Cell inner membrane</keyword>
<comment type="caution">
    <text evidence="15">The sequence shown here is derived from an EMBL/GenBank/DDBJ whole genome shotgun (WGS) entry which is preliminary data.</text>
</comment>
<evidence type="ECO:0000259" key="13">
    <source>
        <dbReference type="PROSITE" id="PS50893"/>
    </source>
</evidence>
<feature type="transmembrane region" description="Helical" evidence="11">
    <location>
        <begin position="58"/>
        <end position="77"/>
    </location>
</feature>
<evidence type="ECO:0000256" key="3">
    <source>
        <dbReference type="ARBA" id="ARBA00022475"/>
    </source>
</evidence>
<evidence type="ECO:0000313" key="15">
    <source>
        <dbReference type="EMBL" id="NDL60620.1"/>
    </source>
</evidence>
<evidence type="ECO:0000256" key="4">
    <source>
        <dbReference type="ARBA" id="ARBA00022519"/>
    </source>
</evidence>
<accession>A0A7K3MBS6</accession>
<evidence type="ECO:0000256" key="1">
    <source>
        <dbReference type="ARBA" id="ARBA00004429"/>
    </source>
</evidence>
<dbReference type="InterPro" id="IPR011527">
    <property type="entry name" value="ABC1_TM_dom"/>
</dbReference>
<dbReference type="Proteomes" id="UP000460435">
    <property type="component" value="Unassembled WGS sequence"/>
</dbReference>
<comment type="similarity">
    <text evidence="10">Belongs to the ABC transporter superfamily. Siderophore-Fe(3+) uptake transporter (SIUT) (TC 3.A.1.21) family.</text>
</comment>
<dbReference type="PANTHER" id="PTHR24221:SF646">
    <property type="entry name" value="HAEMOLYSIN SECRETION ATP-BINDING PROTEIN"/>
    <property type="match status" value="1"/>
</dbReference>
<keyword evidence="16" id="KW-1185">Reference proteome</keyword>
<dbReference type="FunFam" id="3.40.50.300:FF:000221">
    <property type="entry name" value="Multidrug ABC transporter ATP-binding protein"/>
    <property type="match status" value="1"/>
</dbReference>
<feature type="domain" description="ABC transmembrane type-1" evidence="14">
    <location>
        <begin position="19"/>
        <end position="300"/>
    </location>
</feature>
<evidence type="ECO:0000256" key="11">
    <source>
        <dbReference type="SAM" id="Phobius"/>
    </source>
</evidence>
<reference evidence="15 16" key="1">
    <citation type="submission" date="2019-11" db="EMBL/GenBank/DDBJ databases">
        <authorList>
            <person name="Li X.-J."/>
            <person name="Feng X.-M."/>
        </authorList>
    </citation>
    <scope>NUCLEOTIDE SEQUENCE [LARGE SCALE GENOMIC DNA]</scope>
    <source>
        <strain evidence="15 16">XMNu-373</strain>
    </source>
</reference>